<dbReference type="InterPro" id="IPR023809">
    <property type="entry name" value="Thiopep_bacteriocin_synth_dom"/>
</dbReference>
<evidence type="ECO:0000313" key="4">
    <source>
        <dbReference type="Proteomes" id="UP000613193"/>
    </source>
</evidence>
<feature type="domain" description="Thiopeptide-type bacteriocin biosynthesis" evidence="2">
    <location>
        <begin position="683"/>
        <end position="932"/>
    </location>
</feature>
<dbReference type="InterPro" id="IPR006827">
    <property type="entry name" value="Lant_deHydtase_N"/>
</dbReference>
<evidence type="ECO:0000259" key="2">
    <source>
        <dbReference type="Pfam" id="PF14028"/>
    </source>
</evidence>
<evidence type="ECO:0000259" key="1">
    <source>
        <dbReference type="Pfam" id="PF04738"/>
    </source>
</evidence>
<comment type="caution">
    <text evidence="3">The sequence shown here is derived from an EMBL/GenBank/DDBJ whole genome shotgun (WGS) entry which is preliminary data.</text>
</comment>
<dbReference type="NCBIfam" id="TIGR03891">
    <property type="entry name" value="thiopep_ocin"/>
    <property type="match status" value="1"/>
</dbReference>
<dbReference type="Pfam" id="PF14028">
    <property type="entry name" value="Lant_dehydr_C"/>
    <property type="match status" value="1"/>
</dbReference>
<feature type="domain" description="Lantibiotic dehydratase N-terminal" evidence="1">
    <location>
        <begin position="261"/>
        <end position="582"/>
    </location>
</feature>
<proteinExistence type="predicted"/>
<dbReference type="AlphaFoldDB" id="A0A934PV20"/>
<dbReference type="EMBL" id="JAEHFW010000002">
    <property type="protein sequence ID" value="MBK0380072.1"/>
    <property type="molecule type" value="Genomic_DNA"/>
</dbReference>
<sequence length="950" mass="111389">MKLNVLDIVICRTPAFSINDQIDDKWQELKELIFESSPSFYQAIEHMNLSSVLTSHTKIGFTIWKYFNRAKYRATPFGGFAAFTSIPLSKIPSGPLVLNNIILSKYFIDWCEKDAYIDDFNKVVGNSSFFQTNSTVYTVGDEIRFIRFKNDCFEMAYVTEFPELKDLLNLCKQKSTRHDVYDFMKSKYELNLNDINIFLAQLLTLQLIITDRFPNITGEDYFERLKIDRKSSHNIFSISERKLIAGEFDSTKIKDLSDLIVFLQLNLPVTENTQLRKFRNSFGEKFKEEAVPLTVVMDPEAGVGYGNLGYHLNDPEFNEMKNALNDKHHNELQINYTALHKFLLNGLIKNTIIRLEDFYGAEIENPCPLPNSFSAMFHFFGDQPVLSSLGGCTANALIGRFTAVSSEIEQFGQRTASLEMEANPDVCFFDIAYQAEKRVDNVNRRKKLYKHELPILTWSCEPSQIHLDDILVFIRNSEVILWSKKWKKRMIPRIPSAYNYTRSDLAVYRFLCDLQHQGIRSDLTFRIQQFFPDLEHYPRVVFKNIIVSPEMWLFPLDLMKVIEQDHISKSKIILENWLQKNSIDFPFRTGFADQTLCFNPEIEEDVIAFLNFCRQNRQIKIYITEALLPDETTIRDNNGKDYAAEYIVSYGHEGEVYSGIQNLTELGVNNQKSKKISLPGNEWLYFEIYCHPARGNAILLNQISLFVKEFRQDIRKWFFIRYDNPKPHLRFRVQLKEPSNGYQLIGRLNTLIEKDYLTGLISDVQIRIYEREVERYGIHRISRVEDFFWYDSKTVLMLLKKEHTVVQLYAITLAIMNKMLICCYDEIDSQIFFVSKMSDSFKKELNMGKDFFKKLNQAFEIHKESFGTAAPHILNKLFFRYEFEFQEILSLCDNESDKVNMMADLIHMHINRLFNADQRIHEAVIYHYLLKVLKSRRGISIVSKEYLREL</sequence>
<evidence type="ECO:0000313" key="3">
    <source>
        <dbReference type="EMBL" id="MBK0380072.1"/>
    </source>
</evidence>
<gene>
    <name evidence="3" type="ORF">I5M19_12180</name>
</gene>
<dbReference type="Proteomes" id="UP000613193">
    <property type="component" value="Unassembled WGS sequence"/>
</dbReference>
<accession>A0A934PV20</accession>
<organism evidence="3 4">
    <name type="scientific">Mucilaginibacter segetis</name>
    <dbReference type="NCBI Taxonomy" id="2793071"/>
    <lineage>
        <taxon>Bacteria</taxon>
        <taxon>Pseudomonadati</taxon>
        <taxon>Bacteroidota</taxon>
        <taxon>Sphingobacteriia</taxon>
        <taxon>Sphingobacteriales</taxon>
        <taxon>Sphingobacteriaceae</taxon>
        <taxon>Mucilaginibacter</taxon>
    </lineage>
</organism>
<dbReference type="RefSeq" id="WP_200066603.1">
    <property type="nucleotide sequence ID" value="NZ_JAEHFW010000002.1"/>
</dbReference>
<keyword evidence="4" id="KW-1185">Reference proteome</keyword>
<protein>
    <submittedName>
        <fullName evidence="3">Thiopeptide-type bacteriocin biosynthesis protein</fullName>
    </submittedName>
</protein>
<name>A0A934PV20_9SPHI</name>
<dbReference type="Pfam" id="PF04738">
    <property type="entry name" value="Lant_dehydr_N"/>
    <property type="match status" value="2"/>
</dbReference>
<reference evidence="3" key="1">
    <citation type="submission" date="2020-12" db="EMBL/GenBank/DDBJ databases">
        <title>Bacterial novel species Mucilaginibacter sp. SD-g isolated from soil.</title>
        <authorList>
            <person name="Jung H.-Y."/>
        </authorList>
    </citation>
    <scope>NUCLEOTIDE SEQUENCE</scope>
    <source>
        <strain evidence="3">SD-g</strain>
    </source>
</reference>
<feature type="domain" description="Lantibiotic dehydratase N-terminal" evidence="1">
    <location>
        <begin position="28"/>
        <end position="225"/>
    </location>
</feature>